<dbReference type="Gene3D" id="3.30.70.330">
    <property type="match status" value="3"/>
</dbReference>
<keyword evidence="2" id="KW-0677">Repeat</keyword>
<feature type="domain" description="RRM" evidence="6">
    <location>
        <begin position="313"/>
        <end position="395"/>
    </location>
</feature>
<dbReference type="InterPro" id="IPR012677">
    <property type="entry name" value="Nucleotide-bd_a/b_plait_sf"/>
</dbReference>
<dbReference type="PANTHER" id="PTHR48036">
    <property type="entry name" value="SPLICING FACTOR (PAD-1), PUTATIVE (AFU_ORTHOLOGUE AFUA_1G15810)-RELATED"/>
    <property type="match status" value="1"/>
</dbReference>
<name>A0A4P9Z726_9FUNG</name>
<dbReference type="AlphaFoldDB" id="A0A4P9Z726"/>
<dbReference type="InterPro" id="IPR035979">
    <property type="entry name" value="RBD_domain_sf"/>
</dbReference>
<keyword evidence="3 4" id="KW-0694">RNA-binding</keyword>
<feature type="domain" description="RRM" evidence="6">
    <location>
        <begin position="81"/>
        <end position="158"/>
    </location>
</feature>
<dbReference type="GO" id="GO:0006397">
    <property type="term" value="P:mRNA processing"/>
    <property type="evidence" value="ECO:0007669"/>
    <property type="project" value="InterPro"/>
</dbReference>
<dbReference type="Pfam" id="PF00076">
    <property type="entry name" value="RRM_1"/>
    <property type="match status" value="3"/>
</dbReference>
<evidence type="ECO:0000256" key="2">
    <source>
        <dbReference type="ARBA" id="ARBA00022737"/>
    </source>
</evidence>
<dbReference type="Proteomes" id="UP000278143">
    <property type="component" value="Unassembled WGS sequence"/>
</dbReference>
<dbReference type="PROSITE" id="PS50102">
    <property type="entry name" value="RRM"/>
    <property type="match status" value="3"/>
</dbReference>
<evidence type="ECO:0000259" key="6">
    <source>
        <dbReference type="PROSITE" id="PS50102"/>
    </source>
</evidence>
<feature type="compositionally biased region" description="Basic and acidic residues" evidence="5">
    <location>
        <begin position="23"/>
        <end position="39"/>
    </location>
</feature>
<dbReference type="SMART" id="SM00360">
    <property type="entry name" value="RRM"/>
    <property type="match status" value="3"/>
</dbReference>
<dbReference type="GO" id="GO:0003723">
    <property type="term" value="F:RNA binding"/>
    <property type="evidence" value="ECO:0007669"/>
    <property type="project" value="UniProtKB-UniRule"/>
</dbReference>
<dbReference type="CDD" id="cd12283">
    <property type="entry name" value="RRM1_RBM39_like"/>
    <property type="match status" value="1"/>
</dbReference>
<dbReference type="InterPro" id="IPR029123">
    <property type="entry name" value="RBM39_linker"/>
</dbReference>
<evidence type="ECO:0000313" key="7">
    <source>
        <dbReference type="EMBL" id="RKP27490.1"/>
    </source>
</evidence>
<dbReference type="CDD" id="cd12285">
    <property type="entry name" value="RRM3_RBM39_like"/>
    <property type="match status" value="1"/>
</dbReference>
<proteinExistence type="predicted"/>
<dbReference type="InterPro" id="IPR003954">
    <property type="entry name" value="RRM_euk-type"/>
</dbReference>
<dbReference type="SMART" id="SM00361">
    <property type="entry name" value="RRM_1"/>
    <property type="match status" value="2"/>
</dbReference>
<dbReference type="GO" id="GO:0005634">
    <property type="term" value="C:nucleus"/>
    <property type="evidence" value="ECO:0007669"/>
    <property type="project" value="InterPro"/>
</dbReference>
<dbReference type="EMBL" id="KZ989197">
    <property type="protein sequence ID" value="RKP27490.1"/>
    <property type="molecule type" value="Genomic_DNA"/>
</dbReference>
<feature type="domain" description="RRM" evidence="6">
    <location>
        <begin position="188"/>
        <end position="259"/>
    </location>
</feature>
<keyword evidence="8" id="KW-1185">Reference proteome</keyword>
<evidence type="ECO:0000256" key="4">
    <source>
        <dbReference type="PROSITE-ProRule" id="PRU00176"/>
    </source>
</evidence>
<dbReference type="Pfam" id="PF15519">
    <property type="entry name" value="RBM39linker"/>
    <property type="match status" value="1"/>
</dbReference>
<evidence type="ECO:0000313" key="8">
    <source>
        <dbReference type="Proteomes" id="UP000278143"/>
    </source>
</evidence>
<feature type="region of interest" description="Disordered" evidence="5">
    <location>
        <begin position="1"/>
        <end position="79"/>
    </location>
</feature>
<dbReference type="OrthoDB" id="5411533at2759"/>
<evidence type="ECO:0000256" key="1">
    <source>
        <dbReference type="ARBA" id="ARBA00022553"/>
    </source>
</evidence>
<evidence type="ECO:0000256" key="5">
    <source>
        <dbReference type="SAM" id="MobiDB-lite"/>
    </source>
</evidence>
<organism evidence="7 8">
    <name type="scientific">Syncephalis pseudoplumigaleata</name>
    <dbReference type="NCBI Taxonomy" id="1712513"/>
    <lineage>
        <taxon>Eukaryota</taxon>
        <taxon>Fungi</taxon>
        <taxon>Fungi incertae sedis</taxon>
        <taxon>Zoopagomycota</taxon>
        <taxon>Zoopagomycotina</taxon>
        <taxon>Zoopagomycetes</taxon>
        <taxon>Zoopagales</taxon>
        <taxon>Piptocephalidaceae</taxon>
        <taxon>Syncephalis</taxon>
    </lineage>
</organism>
<keyword evidence="1" id="KW-0597">Phosphoprotein</keyword>
<protein>
    <recommendedName>
        <fullName evidence="6">RRM domain-containing protein</fullName>
    </recommendedName>
</protein>
<evidence type="ECO:0000256" key="3">
    <source>
        <dbReference type="ARBA" id="ARBA00022884"/>
    </source>
</evidence>
<dbReference type="SUPFAM" id="SSF54928">
    <property type="entry name" value="RNA-binding domain, RBD"/>
    <property type="match status" value="3"/>
</dbReference>
<dbReference type="InterPro" id="IPR006509">
    <property type="entry name" value="RBM39_SF"/>
</dbReference>
<accession>A0A4P9Z726</accession>
<sequence>MADDIDVEALLDAPFQTPSNGKDATKDDPMTGVEKSSERHRSRRSRTPDRRRRDDDKHRSSRNAKPRSPSPALDDSDRDQRAVFVMQLSARLKNSELHDFFTQAGRVREAKIVTDKNTGRSKGVAYVEFYEMSSVARAIALTGQKLLGIPVIVQHTEAEKNRIAAQAAQAAQASQAQAALQSDAIAFRRLYINSLPLQLKEDDVRELFAPFGPIESVHLQRDPVTREPKGSGYVQYTRAFDANSAMASMNGTSLLGNTVGGAIWDVVVAAKTEGFSLSSQSRHELMQKLAHRPSEVEPVVQPVVRVPVAVKSRAIVLRNMYDAATETEPNWEKELQEDICSECSKFGRIVHIKLDHSENEVYIKFDSTEASDQAIQALDKRWFGGKQISASLVPEAVYHAKYPKAADL</sequence>
<gene>
    <name evidence="7" type="ORF">SYNPS1DRAFT_26851</name>
</gene>
<dbReference type="InterPro" id="IPR000504">
    <property type="entry name" value="RRM_dom"/>
</dbReference>
<reference evidence="8" key="1">
    <citation type="journal article" date="2018" name="Nat. Microbiol.">
        <title>Leveraging single-cell genomics to expand the fungal tree of life.</title>
        <authorList>
            <person name="Ahrendt S.R."/>
            <person name="Quandt C.A."/>
            <person name="Ciobanu D."/>
            <person name="Clum A."/>
            <person name="Salamov A."/>
            <person name="Andreopoulos B."/>
            <person name="Cheng J.F."/>
            <person name="Woyke T."/>
            <person name="Pelin A."/>
            <person name="Henrissat B."/>
            <person name="Reynolds N.K."/>
            <person name="Benny G.L."/>
            <person name="Smith M.E."/>
            <person name="James T.Y."/>
            <person name="Grigoriev I.V."/>
        </authorList>
    </citation>
    <scope>NUCLEOTIDE SEQUENCE [LARGE SCALE GENOMIC DNA]</scope>
    <source>
        <strain evidence="8">Benny S71-1</strain>
    </source>
</reference>
<feature type="compositionally biased region" description="Basic and acidic residues" evidence="5">
    <location>
        <begin position="46"/>
        <end position="58"/>
    </location>
</feature>